<dbReference type="Proteomes" id="UP000287651">
    <property type="component" value="Unassembled WGS sequence"/>
</dbReference>
<dbReference type="AlphaFoldDB" id="A0A427AED3"/>
<organism evidence="1 2">
    <name type="scientific">Ensete ventricosum</name>
    <name type="common">Abyssinian banana</name>
    <name type="synonym">Musa ensete</name>
    <dbReference type="NCBI Taxonomy" id="4639"/>
    <lineage>
        <taxon>Eukaryota</taxon>
        <taxon>Viridiplantae</taxon>
        <taxon>Streptophyta</taxon>
        <taxon>Embryophyta</taxon>
        <taxon>Tracheophyta</taxon>
        <taxon>Spermatophyta</taxon>
        <taxon>Magnoliopsida</taxon>
        <taxon>Liliopsida</taxon>
        <taxon>Zingiberales</taxon>
        <taxon>Musaceae</taxon>
        <taxon>Ensete</taxon>
    </lineage>
</organism>
<comment type="caution">
    <text evidence="1">The sequence shown here is derived from an EMBL/GenBank/DDBJ whole genome shotgun (WGS) entry which is preliminary data.</text>
</comment>
<sequence length="153" mass="17669">MRTVVRGFAYSLELRRHRLLDFARLLEVVLYACSLLTLSKHLKYLHSLRIDDSTEVSLLRYHDIASPWPSYPLPCICVPFFVFGWSASAALWHSSESTSFLIDTLILAWYIPYRWSIGIPIRIGKTNHASNQGFTYRSVPLYRHFVGTGMVMV</sequence>
<gene>
    <name evidence="1" type="ORF">B296_00025075</name>
</gene>
<reference evidence="1 2" key="1">
    <citation type="journal article" date="2014" name="Agronomy (Basel)">
        <title>A Draft Genome Sequence for Ensete ventricosum, the Drought-Tolerant Tree Against Hunger.</title>
        <authorList>
            <person name="Harrison J."/>
            <person name="Moore K.A."/>
            <person name="Paszkiewicz K."/>
            <person name="Jones T."/>
            <person name="Grant M."/>
            <person name="Ambacheew D."/>
            <person name="Muzemil S."/>
            <person name="Studholme D.J."/>
        </authorList>
    </citation>
    <scope>NUCLEOTIDE SEQUENCE [LARGE SCALE GENOMIC DNA]</scope>
</reference>
<name>A0A427AED3_ENSVE</name>
<accession>A0A427AED3</accession>
<protein>
    <submittedName>
        <fullName evidence="1">Uncharacterized protein</fullName>
    </submittedName>
</protein>
<proteinExistence type="predicted"/>
<evidence type="ECO:0000313" key="1">
    <source>
        <dbReference type="EMBL" id="RRT74608.1"/>
    </source>
</evidence>
<dbReference type="EMBL" id="AMZH03002728">
    <property type="protein sequence ID" value="RRT74608.1"/>
    <property type="molecule type" value="Genomic_DNA"/>
</dbReference>
<evidence type="ECO:0000313" key="2">
    <source>
        <dbReference type="Proteomes" id="UP000287651"/>
    </source>
</evidence>